<evidence type="ECO:0000313" key="2">
    <source>
        <dbReference type="Proteomes" id="UP000193920"/>
    </source>
</evidence>
<organism evidence="1 2">
    <name type="scientific">Neocallimastix californiae</name>
    <dbReference type="NCBI Taxonomy" id="1754190"/>
    <lineage>
        <taxon>Eukaryota</taxon>
        <taxon>Fungi</taxon>
        <taxon>Fungi incertae sedis</taxon>
        <taxon>Chytridiomycota</taxon>
        <taxon>Chytridiomycota incertae sedis</taxon>
        <taxon>Neocallimastigomycetes</taxon>
        <taxon>Neocallimastigales</taxon>
        <taxon>Neocallimastigaceae</taxon>
        <taxon>Neocallimastix</taxon>
    </lineage>
</organism>
<gene>
    <name evidence="1" type="ORF">LY90DRAFT_510022</name>
</gene>
<protein>
    <submittedName>
        <fullName evidence="1">Uncharacterized protein</fullName>
    </submittedName>
</protein>
<accession>A0A1Y2C5Y4</accession>
<reference evidence="1 2" key="1">
    <citation type="submission" date="2016-08" db="EMBL/GenBank/DDBJ databases">
        <title>A Parts List for Fungal Cellulosomes Revealed by Comparative Genomics.</title>
        <authorList>
            <consortium name="DOE Joint Genome Institute"/>
            <person name="Haitjema C.H."/>
            <person name="Gilmore S.P."/>
            <person name="Henske J.K."/>
            <person name="Solomon K.V."/>
            <person name="De Groot R."/>
            <person name="Kuo A."/>
            <person name="Mondo S.J."/>
            <person name="Salamov A.A."/>
            <person name="Labutti K."/>
            <person name="Zhao Z."/>
            <person name="Chiniquy J."/>
            <person name="Barry K."/>
            <person name="Brewer H.M."/>
            <person name="Purvine S.O."/>
            <person name="Wright A.T."/>
            <person name="Boxma B."/>
            <person name="Van Alen T."/>
            <person name="Hackstein J.H."/>
            <person name="Baker S.E."/>
            <person name="Grigoriev I.V."/>
            <person name="O'Malley M.A."/>
        </authorList>
    </citation>
    <scope>NUCLEOTIDE SEQUENCE [LARGE SCALE GENOMIC DNA]</scope>
    <source>
        <strain evidence="1 2">G1</strain>
    </source>
</reference>
<proteinExistence type="predicted"/>
<comment type="caution">
    <text evidence="1">The sequence shown here is derived from an EMBL/GenBank/DDBJ whole genome shotgun (WGS) entry which is preliminary data.</text>
</comment>
<dbReference type="AlphaFoldDB" id="A0A1Y2C5Y4"/>
<name>A0A1Y2C5Y4_9FUNG</name>
<dbReference type="STRING" id="1754190.A0A1Y2C5Y4"/>
<keyword evidence="2" id="KW-1185">Reference proteome</keyword>
<evidence type="ECO:0000313" key="1">
    <source>
        <dbReference type="EMBL" id="ORY42439.1"/>
    </source>
</evidence>
<dbReference type="OrthoDB" id="5595153at2759"/>
<dbReference type="Proteomes" id="UP000193920">
    <property type="component" value="Unassembled WGS sequence"/>
</dbReference>
<sequence>MEQSSSNVSYEKLIQDYISKQRRFKYLVKQIQKAIESCEYKRHGYSLNEFTKKNWNISQAQAYRYIIAAKVMDQLQEFEIQPNYVNLCKSLYNYAKTPEQLKLLWKTLLNKAKGRPYYINSSHVSKTWKELYQDKKYTHICHYEESIAPLGPSVSPSTMPIRSSTSTQGISPLISSVSPSTVPLTTPGNTTLMPSVSPSTIPMGHSTVAQGITPLISSVSPSTIPITTPGNTPLMPSVSPSNIPMGHSAVTQGFTPLISSVSPSAVPITTPGISPLAPSVPSSTVPIASSTNAQGISTLVSSIPQPSSTVSSVPNAILFTTSDPTISLPATSINGLNQMENVTIEVYFSLLINQ</sequence>
<dbReference type="EMBL" id="MCOG01000120">
    <property type="protein sequence ID" value="ORY42439.1"/>
    <property type="molecule type" value="Genomic_DNA"/>
</dbReference>